<dbReference type="PANTHER" id="PTHR42811">
    <property type="entry name" value="SERINE ACETYLTRANSFERASE"/>
    <property type="match status" value="1"/>
</dbReference>
<dbReference type="EMBL" id="CP009498">
    <property type="protein sequence ID" value="AKL98390.1"/>
    <property type="molecule type" value="Genomic_DNA"/>
</dbReference>
<dbReference type="InterPro" id="IPR001451">
    <property type="entry name" value="Hexapep"/>
</dbReference>
<dbReference type="FunFam" id="2.160.10.10:FF:000007">
    <property type="entry name" value="Serine acetyltransferase"/>
    <property type="match status" value="1"/>
</dbReference>
<evidence type="ECO:0000256" key="7">
    <source>
        <dbReference type="ARBA" id="ARBA00023315"/>
    </source>
</evidence>
<name>A0A0G3WKF8_9BACT</name>
<dbReference type="GO" id="GO:0005737">
    <property type="term" value="C:cytoplasm"/>
    <property type="evidence" value="ECO:0007669"/>
    <property type="project" value="UniProtKB-SubCell"/>
</dbReference>
<dbReference type="NCBIfam" id="TIGR01172">
    <property type="entry name" value="cysE"/>
    <property type="match status" value="1"/>
</dbReference>
<evidence type="ECO:0000256" key="5">
    <source>
        <dbReference type="ARBA" id="ARBA00022679"/>
    </source>
</evidence>
<dbReference type="PATRIC" id="fig|1408281.3.peg.1040"/>
<dbReference type="EC" id="2.3.1.30" evidence="9"/>
<dbReference type="OrthoDB" id="9801456at2"/>
<keyword evidence="3" id="KW-0963">Cytoplasm</keyword>
<keyword evidence="6" id="KW-0677">Repeat</keyword>
<keyword evidence="5 9" id="KW-0808">Transferase</keyword>
<dbReference type="InterPro" id="IPR042122">
    <property type="entry name" value="Ser_AcTrfase_N_sf"/>
</dbReference>
<dbReference type="Proteomes" id="UP000035337">
    <property type="component" value="Chromosome"/>
</dbReference>
<dbReference type="KEGG" id="epo:Epro_1011"/>
<dbReference type="PROSITE" id="PS00101">
    <property type="entry name" value="HEXAPEP_TRANSFERASES"/>
    <property type="match status" value="1"/>
</dbReference>
<dbReference type="GO" id="GO:0006535">
    <property type="term" value="P:cysteine biosynthetic process from serine"/>
    <property type="evidence" value="ECO:0007669"/>
    <property type="project" value="InterPro"/>
</dbReference>
<dbReference type="CDD" id="cd03354">
    <property type="entry name" value="LbH_SAT"/>
    <property type="match status" value="1"/>
</dbReference>
<evidence type="ECO:0000256" key="3">
    <source>
        <dbReference type="ARBA" id="ARBA00022490"/>
    </source>
</evidence>
<dbReference type="GO" id="GO:0009001">
    <property type="term" value="F:serine O-acetyltransferase activity"/>
    <property type="evidence" value="ECO:0007669"/>
    <property type="project" value="UniProtKB-EC"/>
</dbReference>
<comment type="catalytic activity">
    <reaction evidence="8 9">
        <text>L-serine + acetyl-CoA = O-acetyl-L-serine + CoA</text>
        <dbReference type="Rhea" id="RHEA:24560"/>
        <dbReference type="ChEBI" id="CHEBI:33384"/>
        <dbReference type="ChEBI" id="CHEBI:57287"/>
        <dbReference type="ChEBI" id="CHEBI:57288"/>
        <dbReference type="ChEBI" id="CHEBI:58340"/>
        <dbReference type="EC" id="2.3.1.30"/>
    </reaction>
</comment>
<keyword evidence="4" id="KW-0028">Amino-acid biosynthesis</keyword>
<dbReference type="InterPro" id="IPR005881">
    <property type="entry name" value="Ser_O-AcTrfase"/>
</dbReference>
<evidence type="ECO:0000256" key="6">
    <source>
        <dbReference type="ARBA" id="ARBA00022737"/>
    </source>
</evidence>
<dbReference type="InterPro" id="IPR011004">
    <property type="entry name" value="Trimer_LpxA-like_sf"/>
</dbReference>
<dbReference type="RefSeq" id="WP_052571599.1">
    <property type="nucleotide sequence ID" value="NZ_CP009498.1"/>
</dbReference>
<reference evidence="10 11" key="1">
    <citation type="submission" date="2014-09" db="EMBL/GenBank/DDBJ databases">
        <title>Complete genome sequence of Endomicrobium proavitum.</title>
        <authorList>
            <person name="Zheng H."/>
        </authorList>
    </citation>
    <scope>NUCLEOTIDE SEQUENCE [LARGE SCALE GENOMIC DNA]</scope>
    <source>
        <strain evidence="10 11">Rsa215</strain>
    </source>
</reference>
<dbReference type="AlphaFoldDB" id="A0A0G3WKF8"/>
<dbReference type="STRING" id="1408281.Epro_1011"/>
<evidence type="ECO:0000256" key="4">
    <source>
        <dbReference type="ARBA" id="ARBA00022605"/>
    </source>
</evidence>
<protein>
    <recommendedName>
        <fullName evidence="9">Serine acetyltransferase</fullName>
        <ecNumber evidence="9">2.3.1.30</ecNumber>
    </recommendedName>
</protein>
<evidence type="ECO:0000256" key="9">
    <source>
        <dbReference type="PIRNR" id="PIRNR000441"/>
    </source>
</evidence>
<dbReference type="Pfam" id="PF00132">
    <property type="entry name" value="Hexapep"/>
    <property type="match status" value="1"/>
</dbReference>
<organism evidence="10 11">
    <name type="scientific">Endomicrobium proavitum</name>
    <dbReference type="NCBI Taxonomy" id="1408281"/>
    <lineage>
        <taxon>Bacteria</taxon>
        <taxon>Pseudomonadati</taxon>
        <taxon>Elusimicrobiota</taxon>
        <taxon>Endomicrobiia</taxon>
        <taxon>Endomicrobiales</taxon>
        <taxon>Endomicrobiaceae</taxon>
        <taxon>Endomicrobium</taxon>
    </lineage>
</organism>
<accession>A0A0G3WKF8</accession>
<dbReference type="NCBIfam" id="NF041874">
    <property type="entry name" value="EPS_EpsC"/>
    <property type="match status" value="1"/>
</dbReference>
<evidence type="ECO:0000256" key="8">
    <source>
        <dbReference type="ARBA" id="ARBA00049486"/>
    </source>
</evidence>
<keyword evidence="7 9" id="KW-0012">Acyltransferase</keyword>
<sequence>MFGMLKEDVKNIFNEDPAARSWLEVLFCYPGLHAVIIHRFAHKIWKFKFYFLARFASHIGRFLTGIEIHPGAQIGRRLFIDHGMGVVIGETAEIGDDVLIYKGVLLGGTSLKKEKRHPTIGNNVVLGSNAIVLGAITVGDNARVGAASVVTHDVPANATAVGVPARISLGYSEQEVEKLEHAKLPDPITDVMRFVLEEQIKSEKKLNQIIEDFQTQLKKNSDKN</sequence>
<dbReference type="PIRSF" id="PIRSF000441">
    <property type="entry name" value="CysE"/>
    <property type="match status" value="1"/>
</dbReference>
<comment type="subcellular location">
    <subcellularLocation>
        <location evidence="1">Cytoplasm</location>
    </subcellularLocation>
</comment>
<gene>
    <name evidence="10" type="primary">cysE</name>
    <name evidence="10" type="ORF">Epro_1011</name>
</gene>
<dbReference type="Gene3D" id="1.10.3130.10">
    <property type="entry name" value="serine acetyltransferase, domain 1"/>
    <property type="match status" value="1"/>
</dbReference>
<proteinExistence type="inferred from homology"/>
<dbReference type="FunFam" id="1.10.3130.10:FF:000002">
    <property type="entry name" value="Serine acetyltransferase"/>
    <property type="match status" value="1"/>
</dbReference>
<dbReference type="InterPro" id="IPR018357">
    <property type="entry name" value="Hexapep_transf_CS"/>
</dbReference>
<evidence type="ECO:0000256" key="2">
    <source>
        <dbReference type="ARBA" id="ARBA00007274"/>
    </source>
</evidence>
<dbReference type="InterPro" id="IPR053376">
    <property type="entry name" value="Serine_acetyltransferase"/>
</dbReference>
<evidence type="ECO:0000256" key="1">
    <source>
        <dbReference type="ARBA" id="ARBA00004496"/>
    </source>
</evidence>
<dbReference type="InterPro" id="IPR045304">
    <property type="entry name" value="LbH_SAT"/>
</dbReference>
<dbReference type="SUPFAM" id="SSF51161">
    <property type="entry name" value="Trimeric LpxA-like enzymes"/>
    <property type="match status" value="1"/>
</dbReference>
<keyword evidence="11" id="KW-1185">Reference proteome</keyword>
<evidence type="ECO:0000313" key="11">
    <source>
        <dbReference type="Proteomes" id="UP000035337"/>
    </source>
</evidence>
<evidence type="ECO:0000313" key="10">
    <source>
        <dbReference type="EMBL" id="AKL98390.1"/>
    </source>
</evidence>
<dbReference type="Gene3D" id="2.160.10.10">
    <property type="entry name" value="Hexapeptide repeat proteins"/>
    <property type="match status" value="1"/>
</dbReference>
<comment type="similarity">
    <text evidence="2 9">Belongs to the transferase hexapeptide repeat family.</text>
</comment>